<protein>
    <submittedName>
        <fullName evidence="5">(African queen) hypothetical protein</fullName>
    </submittedName>
</protein>
<name>A0A8J2QSP8_9NEOP</name>
<keyword evidence="6" id="KW-1185">Reference proteome</keyword>
<dbReference type="InterPro" id="IPR003347">
    <property type="entry name" value="JmjC_dom"/>
</dbReference>
<reference evidence="5" key="1">
    <citation type="submission" date="2021-09" db="EMBL/GenBank/DDBJ databases">
        <authorList>
            <person name="Martin H S."/>
        </authorList>
    </citation>
    <scope>NUCLEOTIDE SEQUENCE</scope>
</reference>
<dbReference type="PANTHER" id="PTHR12461">
    <property type="entry name" value="HYPOXIA-INDUCIBLE FACTOR 1 ALPHA INHIBITOR-RELATED"/>
    <property type="match status" value="1"/>
</dbReference>
<dbReference type="Proteomes" id="UP000789524">
    <property type="component" value="Unassembled WGS sequence"/>
</dbReference>
<keyword evidence="2" id="KW-0963">Cytoplasm</keyword>
<comment type="function">
    <text evidence="3">May play a role in cellular stress response.</text>
</comment>
<dbReference type="InterPro" id="IPR014710">
    <property type="entry name" value="RmlC-like_jellyroll"/>
</dbReference>
<proteinExistence type="predicted"/>
<comment type="caution">
    <text evidence="5">The sequence shown here is derived from an EMBL/GenBank/DDBJ whole genome shotgun (WGS) entry which is preliminary data.</text>
</comment>
<gene>
    <name evidence="5" type="ORF">DCHRY22_LOCUS6203</name>
</gene>
<dbReference type="GO" id="GO:0005737">
    <property type="term" value="C:cytoplasm"/>
    <property type="evidence" value="ECO:0007669"/>
    <property type="project" value="UniProtKB-SubCell"/>
</dbReference>
<dbReference type="SUPFAM" id="SSF51197">
    <property type="entry name" value="Clavaminate synthase-like"/>
    <property type="match status" value="1"/>
</dbReference>
<dbReference type="PROSITE" id="PS51184">
    <property type="entry name" value="JMJC"/>
    <property type="match status" value="1"/>
</dbReference>
<dbReference type="Gene3D" id="2.60.120.10">
    <property type="entry name" value="Jelly Rolls"/>
    <property type="match status" value="1"/>
</dbReference>
<dbReference type="PANTHER" id="PTHR12461:SF43">
    <property type="entry name" value="HSPB1-ASSOCIATED PROTEIN 1"/>
    <property type="match status" value="1"/>
</dbReference>
<sequence>MDVNEDLIKKITAKSSVPIVFRKYIIDWPLCQWDPQKWSSIFGNTKLPFRCLRKDFVSDEPCWERRCREKMMTFESFLETINTSREWMYFDYKYIHKWIKSDSELWKEISWKQFGYPDKGAPDTTLWIGSKGCHTPAHQDTYGYNIVAQVYGRKRWILFPPETGGLKPTRVPYEESSVYSELNFYCPVDLDRFTGLTGARVVELSQGDALLVPRGWWHYVQNLDPLNISLNIWLPHEKDNSTQISEALIKLLIAQICKDLPPETSKLLVNPTEDDISDTPLAVLFLQLDTVVKSYLDKKRKSRRMKRQKTCEDNTQETDVEEFDLNSLLNKLSNLEVVPAISSSDLIELIKSNIKEFVVKERTPDEDETEGATSSLCLTKAVIDAFSQSNVIDMVKQNLFAKLGYNS</sequence>
<dbReference type="AlphaFoldDB" id="A0A8J2QSP8"/>
<dbReference type="Pfam" id="PF13621">
    <property type="entry name" value="Cupin_8"/>
    <property type="match status" value="1"/>
</dbReference>
<evidence type="ECO:0000313" key="6">
    <source>
        <dbReference type="Proteomes" id="UP000789524"/>
    </source>
</evidence>
<comment type="subcellular location">
    <subcellularLocation>
        <location evidence="1">Cytoplasm</location>
    </subcellularLocation>
</comment>
<accession>A0A8J2QSP8</accession>
<feature type="domain" description="JmjC" evidence="4">
    <location>
        <begin position="88"/>
        <end position="249"/>
    </location>
</feature>
<dbReference type="OrthoDB" id="438164at2759"/>
<evidence type="ECO:0000256" key="2">
    <source>
        <dbReference type="ARBA" id="ARBA00022490"/>
    </source>
</evidence>
<evidence type="ECO:0000313" key="5">
    <source>
        <dbReference type="EMBL" id="CAG9565348.1"/>
    </source>
</evidence>
<evidence type="ECO:0000256" key="1">
    <source>
        <dbReference type="ARBA" id="ARBA00004496"/>
    </source>
</evidence>
<organism evidence="5 6">
    <name type="scientific">Danaus chrysippus</name>
    <name type="common">African queen</name>
    <dbReference type="NCBI Taxonomy" id="151541"/>
    <lineage>
        <taxon>Eukaryota</taxon>
        <taxon>Metazoa</taxon>
        <taxon>Ecdysozoa</taxon>
        <taxon>Arthropoda</taxon>
        <taxon>Hexapoda</taxon>
        <taxon>Insecta</taxon>
        <taxon>Pterygota</taxon>
        <taxon>Neoptera</taxon>
        <taxon>Endopterygota</taxon>
        <taxon>Lepidoptera</taxon>
        <taxon>Glossata</taxon>
        <taxon>Ditrysia</taxon>
        <taxon>Papilionoidea</taxon>
        <taxon>Nymphalidae</taxon>
        <taxon>Danainae</taxon>
        <taxon>Danaini</taxon>
        <taxon>Danaina</taxon>
        <taxon>Danaus</taxon>
        <taxon>Anosia</taxon>
    </lineage>
</organism>
<dbReference type="InterPro" id="IPR041667">
    <property type="entry name" value="Cupin_8"/>
</dbReference>
<dbReference type="EMBL" id="CAKASE010000053">
    <property type="protein sequence ID" value="CAG9565348.1"/>
    <property type="molecule type" value="Genomic_DNA"/>
</dbReference>
<evidence type="ECO:0000256" key="3">
    <source>
        <dbReference type="ARBA" id="ARBA00037342"/>
    </source>
</evidence>
<dbReference type="SMART" id="SM00558">
    <property type="entry name" value="JmjC"/>
    <property type="match status" value="1"/>
</dbReference>
<evidence type="ECO:0000259" key="4">
    <source>
        <dbReference type="PROSITE" id="PS51184"/>
    </source>
</evidence>